<keyword evidence="2" id="KW-1185">Reference proteome</keyword>
<name>A0ABY6HYD1_9ARCH</name>
<sequence length="369" mass="43003">MSTNIKKVNIICPTCSKSKKIAAPVDIIKKKETGATSVYIPSGMVCEHEFYAYIDKNFAVRDYLVLEFSLQDEAKKANKIKNDALTKADSVNLDMKNVLKFISEKDLRSLIYACYIESHLVLIENDPSQERFVVIFNLLAKLFPDIIETTNIFTPERYLEFSENQKERLQNHTVFNVIYNLSVYKPFGDSDAEPLETIMKLLMKGSIKLQAIYTKNYIDYLRKFSDDIKDMENEKIDKVIKFLKKSDEQHQDMFTSAMIGVMRRRNEFKITHLSVEDSSEEDIMKMIHKKLEGKLFLYNEKTHIRQAENLPDVTEKHTLRLLRKNGNMSIDKIISELQNIARDRLLTFELHKLPEILEGFTKKGFIETL</sequence>
<reference evidence="1" key="1">
    <citation type="submission" date="2022-09" db="EMBL/GenBank/DDBJ databases">
        <title>Actin cytoskeleton and complex cell architecture in an #Asgard archaeon.</title>
        <authorList>
            <person name="Ponce Toledo R.I."/>
            <person name="Schleper C."/>
            <person name="Rodrigues Oliveira T."/>
            <person name="Wollweber F."/>
            <person name="Xu J."/>
            <person name="Rittmann S."/>
            <person name="Klingl A."/>
            <person name="Pilhofer M."/>
        </authorList>
    </citation>
    <scope>NUCLEOTIDE SEQUENCE</scope>
    <source>
        <strain evidence="1">B-35</strain>
    </source>
</reference>
<accession>A0ABY6HYD1</accession>
<evidence type="ECO:0000313" key="1">
    <source>
        <dbReference type="EMBL" id="UYP48351.1"/>
    </source>
</evidence>
<protein>
    <submittedName>
        <fullName evidence="1">Uncharacterized protein</fullName>
    </submittedName>
</protein>
<proteinExistence type="predicted"/>
<organism evidence="1 2">
    <name type="scientific">Candidatus Lokiarchaeum ossiferum</name>
    <dbReference type="NCBI Taxonomy" id="2951803"/>
    <lineage>
        <taxon>Archaea</taxon>
        <taxon>Promethearchaeati</taxon>
        <taxon>Promethearchaeota</taxon>
        <taxon>Promethearchaeia</taxon>
        <taxon>Promethearchaeales</taxon>
        <taxon>Promethearchaeaceae</taxon>
        <taxon>Candidatus Lokiarchaeum</taxon>
    </lineage>
</organism>
<gene>
    <name evidence="1" type="ORF">NEF87_004636</name>
</gene>
<evidence type="ECO:0000313" key="2">
    <source>
        <dbReference type="Proteomes" id="UP001208689"/>
    </source>
</evidence>
<dbReference type="Proteomes" id="UP001208689">
    <property type="component" value="Chromosome"/>
</dbReference>
<dbReference type="EMBL" id="CP104013">
    <property type="protein sequence ID" value="UYP48351.1"/>
    <property type="molecule type" value="Genomic_DNA"/>
</dbReference>